<keyword evidence="1" id="KW-0812">Transmembrane</keyword>
<sequence>MSVNLPRNSVWVVAVIVGLIVATALVAGYVDRPGTAGCTALAAKGDCGACPAKGTDDCAKEAGTCPAETGDCPEGACCADGSVSGCPAAAVMAQEADGAGCPMKAAVTAGQCGAGGCPAAK</sequence>
<dbReference type="Proteomes" id="UP001431776">
    <property type="component" value="Unassembled WGS sequence"/>
</dbReference>
<name>A0AAW6TXH0_9BACT</name>
<reference evidence="2" key="1">
    <citation type="submission" date="2023-05" db="EMBL/GenBank/DDBJ databases">
        <title>Anaerotaeda fermentans gen. nov., sp. nov., a novel anaerobic planctomycete of the new family within the order Sedimentisphaerales isolated from Taman Peninsula, Russia.</title>
        <authorList>
            <person name="Khomyakova M.A."/>
            <person name="Merkel A.Y."/>
            <person name="Slobodkin A.I."/>
        </authorList>
    </citation>
    <scope>NUCLEOTIDE SEQUENCE</scope>
    <source>
        <strain evidence="2">M17dextr</strain>
    </source>
</reference>
<evidence type="ECO:0000256" key="1">
    <source>
        <dbReference type="SAM" id="Phobius"/>
    </source>
</evidence>
<dbReference type="EMBL" id="JASCXX010000008">
    <property type="protein sequence ID" value="MDI6449097.1"/>
    <property type="molecule type" value="Genomic_DNA"/>
</dbReference>
<evidence type="ECO:0000313" key="3">
    <source>
        <dbReference type="Proteomes" id="UP001431776"/>
    </source>
</evidence>
<keyword evidence="3" id="KW-1185">Reference proteome</keyword>
<dbReference type="RefSeq" id="WP_349244504.1">
    <property type="nucleotide sequence ID" value="NZ_JASCXX010000008.1"/>
</dbReference>
<evidence type="ECO:0000313" key="2">
    <source>
        <dbReference type="EMBL" id="MDI6449097.1"/>
    </source>
</evidence>
<gene>
    <name evidence="2" type="ORF">QJ522_08580</name>
</gene>
<dbReference type="AlphaFoldDB" id="A0AAW6TXH0"/>
<keyword evidence="1" id="KW-0472">Membrane</keyword>
<protein>
    <submittedName>
        <fullName evidence="2">Uncharacterized protein</fullName>
    </submittedName>
</protein>
<comment type="caution">
    <text evidence="2">The sequence shown here is derived from an EMBL/GenBank/DDBJ whole genome shotgun (WGS) entry which is preliminary data.</text>
</comment>
<feature type="transmembrane region" description="Helical" evidence="1">
    <location>
        <begin position="9"/>
        <end position="30"/>
    </location>
</feature>
<organism evidence="2 3">
    <name type="scientific">Anaerobaca lacustris</name>
    <dbReference type="NCBI Taxonomy" id="3044600"/>
    <lineage>
        <taxon>Bacteria</taxon>
        <taxon>Pseudomonadati</taxon>
        <taxon>Planctomycetota</taxon>
        <taxon>Phycisphaerae</taxon>
        <taxon>Sedimentisphaerales</taxon>
        <taxon>Anaerobacaceae</taxon>
        <taxon>Anaerobaca</taxon>
    </lineage>
</organism>
<keyword evidence="1" id="KW-1133">Transmembrane helix</keyword>
<proteinExistence type="predicted"/>
<accession>A0AAW6TXH0</accession>